<evidence type="ECO:0000259" key="7">
    <source>
        <dbReference type="PROSITE" id="PS50089"/>
    </source>
</evidence>
<evidence type="ECO:0000313" key="8">
    <source>
        <dbReference type="Ensembl" id="ENSATEP00000018881.1"/>
    </source>
</evidence>
<dbReference type="InterPro" id="IPR013083">
    <property type="entry name" value="Znf_RING/FYVE/PHD"/>
</dbReference>
<keyword evidence="2 4" id="KW-0863">Zinc-finger</keyword>
<dbReference type="Gene3D" id="3.30.40.10">
    <property type="entry name" value="Zinc/RING finger domain, C3HC4 (zinc finger)"/>
    <property type="match status" value="1"/>
</dbReference>
<dbReference type="InParanoid" id="A0A3Q1JUN9"/>
<evidence type="ECO:0000256" key="1">
    <source>
        <dbReference type="ARBA" id="ARBA00022723"/>
    </source>
</evidence>
<name>A0A3Q1JUN9_ANATE</name>
<feature type="region of interest" description="Disordered" evidence="5">
    <location>
        <begin position="1"/>
        <end position="23"/>
    </location>
</feature>
<feature type="compositionally biased region" description="Gly residues" evidence="5">
    <location>
        <begin position="1"/>
        <end position="17"/>
    </location>
</feature>
<dbReference type="OMA" id="FSLILTW"/>
<dbReference type="AlphaFoldDB" id="A0A3Q1JUN9"/>
<dbReference type="GO" id="GO:0016567">
    <property type="term" value="P:protein ubiquitination"/>
    <property type="evidence" value="ECO:0007669"/>
    <property type="project" value="TreeGrafter"/>
</dbReference>
<keyword evidence="6" id="KW-0472">Membrane</keyword>
<dbReference type="SUPFAM" id="SSF57850">
    <property type="entry name" value="RING/U-box"/>
    <property type="match status" value="1"/>
</dbReference>
<feature type="domain" description="RING-type" evidence="7">
    <location>
        <begin position="33"/>
        <end position="80"/>
    </location>
</feature>
<dbReference type="PANTHER" id="PTHR22791">
    <property type="entry name" value="RING-TYPE DOMAIN-CONTAINING PROTEIN"/>
    <property type="match status" value="1"/>
</dbReference>
<evidence type="ECO:0000256" key="6">
    <source>
        <dbReference type="SAM" id="Phobius"/>
    </source>
</evidence>
<dbReference type="InterPro" id="IPR001841">
    <property type="entry name" value="Znf_RING"/>
</dbReference>
<dbReference type="Proteomes" id="UP000265040">
    <property type="component" value="Chromosome 17"/>
</dbReference>
<evidence type="ECO:0000256" key="4">
    <source>
        <dbReference type="PROSITE-ProRule" id="PRU00175"/>
    </source>
</evidence>
<reference evidence="8" key="3">
    <citation type="submission" date="2025-09" db="UniProtKB">
        <authorList>
            <consortium name="Ensembl"/>
        </authorList>
    </citation>
    <scope>IDENTIFICATION</scope>
</reference>
<evidence type="ECO:0000256" key="2">
    <source>
        <dbReference type="ARBA" id="ARBA00022771"/>
    </source>
</evidence>
<dbReference type="PROSITE" id="PS50089">
    <property type="entry name" value="ZF_RING_2"/>
    <property type="match status" value="1"/>
</dbReference>
<keyword evidence="9" id="KW-1185">Reference proteome</keyword>
<gene>
    <name evidence="8" type="primary">RAMP2</name>
</gene>
<protein>
    <recommendedName>
        <fullName evidence="7">RING-type domain-containing protein</fullName>
    </recommendedName>
</protein>
<keyword evidence="1" id="KW-0479">Metal-binding</keyword>
<dbReference type="GO" id="GO:0008270">
    <property type="term" value="F:zinc ion binding"/>
    <property type="evidence" value="ECO:0007669"/>
    <property type="project" value="UniProtKB-KW"/>
</dbReference>
<organism evidence="8 9">
    <name type="scientific">Anabas testudineus</name>
    <name type="common">Climbing perch</name>
    <name type="synonym">Anthias testudineus</name>
    <dbReference type="NCBI Taxonomy" id="64144"/>
    <lineage>
        <taxon>Eukaryota</taxon>
        <taxon>Metazoa</taxon>
        <taxon>Chordata</taxon>
        <taxon>Craniata</taxon>
        <taxon>Vertebrata</taxon>
        <taxon>Euteleostomi</taxon>
        <taxon>Actinopterygii</taxon>
        <taxon>Neopterygii</taxon>
        <taxon>Teleostei</taxon>
        <taxon>Neoteleostei</taxon>
        <taxon>Acanthomorphata</taxon>
        <taxon>Anabantaria</taxon>
        <taxon>Anabantiformes</taxon>
        <taxon>Anabantoidei</taxon>
        <taxon>Anabantidae</taxon>
        <taxon>Anabas</taxon>
    </lineage>
</organism>
<keyword evidence="6" id="KW-1133">Transmembrane helix</keyword>
<feature type="transmembrane region" description="Helical" evidence="6">
    <location>
        <begin position="176"/>
        <end position="201"/>
    </location>
</feature>
<dbReference type="InterPro" id="IPR017907">
    <property type="entry name" value="Znf_RING_CS"/>
</dbReference>
<dbReference type="InterPro" id="IPR027370">
    <property type="entry name" value="Znf-RING_euk"/>
</dbReference>
<dbReference type="OrthoDB" id="654191at2759"/>
<sequence length="224" mass="23724">MAGAADAGGGDGAGGGSAAPDVVDSSLGEEHECKICYNLFDLDRHAPKVLGCSHTFCRECLGALHSREGRGWRVGCPVCRHRTPVPEYRIHSLPDNSALTEALRLHKPESVNSSSPNEQPGPPVPAAAPPASTGSCQLTCTQVALTTGCVCAIFSFLSMVVLLFTGLIFVHNFNKTAWPVGPVCLFAGSVLALFSLILTWLMCMLKYRPESQASNFTSLTSSVM</sequence>
<dbReference type="Pfam" id="PF13445">
    <property type="entry name" value="zf-RING_UBOX"/>
    <property type="match status" value="1"/>
</dbReference>
<dbReference type="SMART" id="SM00184">
    <property type="entry name" value="RING"/>
    <property type="match status" value="1"/>
</dbReference>
<evidence type="ECO:0000256" key="5">
    <source>
        <dbReference type="SAM" id="MobiDB-lite"/>
    </source>
</evidence>
<dbReference type="PROSITE" id="PS00518">
    <property type="entry name" value="ZF_RING_1"/>
    <property type="match status" value="1"/>
</dbReference>
<reference evidence="8" key="1">
    <citation type="submission" date="2021-04" db="EMBL/GenBank/DDBJ databases">
        <authorList>
            <consortium name="Wellcome Sanger Institute Data Sharing"/>
        </authorList>
    </citation>
    <scope>NUCLEOTIDE SEQUENCE [LARGE SCALE GENOMIC DNA]</scope>
</reference>
<feature type="compositionally biased region" description="Pro residues" evidence="5">
    <location>
        <begin position="119"/>
        <end position="128"/>
    </location>
</feature>
<dbReference type="InterPro" id="IPR051435">
    <property type="entry name" value="RING_finger_E3_ubiq-ligases"/>
</dbReference>
<evidence type="ECO:0000256" key="3">
    <source>
        <dbReference type="ARBA" id="ARBA00022833"/>
    </source>
</evidence>
<dbReference type="STRING" id="64144.ENSATEP00000018881"/>
<dbReference type="GO" id="GO:0061630">
    <property type="term" value="F:ubiquitin protein ligase activity"/>
    <property type="evidence" value="ECO:0007669"/>
    <property type="project" value="TreeGrafter"/>
</dbReference>
<keyword evidence="3" id="KW-0862">Zinc</keyword>
<dbReference type="GeneTree" id="ENSGT00940000166595"/>
<dbReference type="Ensembl" id="ENSATET00000019197.2">
    <property type="protein sequence ID" value="ENSATEP00000018881.1"/>
    <property type="gene ID" value="ENSATEG00000013145.2"/>
</dbReference>
<feature type="region of interest" description="Disordered" evidence="5">
    <location>
        <begin position="109"/>
        <end position="128"/>
    </location>
</feature>
<proteinExistence type="predicted"/>
<evidence type="ECO:0000313" key="9">
    <source>
        <dbReference type="Proteomes" id="UP000265040"/>
    </source>
</evidence>
<reference evidence="8" key="2">
    <citation type="submission" date="2025-08" db="UniProtKB">
        <authorList>
            <consortium name="Ensembl"/>
        </authorList>
    </citation>
    <scope>IDENTIFICATION</scope>
</reference>
<feature type="transmembrane region" description="Helical" evidence="6">
    <location>
        <begin position="143"/>
        <end position="170"/>
    </location>
</feature>
<dbReference type="PANTHER" id="PTHR22791:SF17">
    <property type="entry name" value="RING-TYPE DOMAIN-CONTAINING PROTEIN"/>
    <property type="match status" value="1"/>
</dbReference>
<keyword evidence="6" id="KW-0812">Transmembrane</keyword>
<accession>A0A3Q1JUN9</accession>